<reference evidence="2" key="1">
    <citation type="submission" date="2018-02" db="EMBL/GenBank/DDBJ databases">
        <authorList>
            <person name="Kim S.-K."/>
            <person name="Jung H.-I."/>
            <person name="Lee S.-W."/>
        </authorList>
    </citation>
    <scope>NUCLEOTIDE SEQUENCE</scope>
    <source>
        <strain evidence="2">SK3146</strain>
    </source>
</reference>
<gene>
    <name evidence="2" type="ORF">SK3146_04009</name>
</gene>
<reference evidence="2" key="2">
    <citation type="journal article" date="2021" name="J Anim Sci Technol">
        <title>Complete genome sequence of Paenibacillus konkukensis sp. nov. SK3146 as a potential probiotic strain.</title>
        <authorList>
            <person name="Jung H.I."/>
            <person name="Park S."/>
            <person name="Niu K.M."/>
            <person name="Lee S.W."/>
            <person name="Kothari D."/>
            <person name="Yi K.J."/>
            <person name="Kim S.K."/>
        </authorList>
    </citation>
    <scope>NUCLEOTIDE SEQUENCE</scope>
    <source>
        <strain evidence="2">SK3146</strain>
    </source>
</reference>
<organism evidence="2 3">
    <name type="scientific">Paenibacillus konkukensis</name>
    <dbReference type="NCBI Taxonomy" id="2020716"/>
    <lineage>
        <taxon>Bacteria</taxon>
        <taxon>Bacillati</taxon>
        <taxon>Bacillota</taxon>
        <taxon>Bacilli</taxon>
        <taxon>Bacillales</taxon>
        <taxon>Paenibacillaceae</taxon>
        <taxon>Paenibacillus</taxon>
    </lineage>
</organism>
<dbReference type="Pfam" id="PF19912">
    <property type="entry name" value="DUF6385"/>
    <property type="match status" value="1"/>
</dbReference>
<feature type="domain" description="DUF6385" evidence="1">
    <location>
        <begin position="75"/>
        <end position="154"/>
    </location>
</feature>
<proteinExistence type="predicted"/>
<evidence type="ECO:0000313" key="2">
    <source>
        <dbReference type="EMBL" id="UQZ84754.1"/>
    </source>
</evidence>
<dbReference type="EMBL" id="CP027059">
    <property type="protein sequence ID" value="UQZ84754.1"/>
    <property type="molecule type" value="Genomic_DNA"/>
</dbReference>
<name>A0ABY4RSN2_9BACL</name>
<evidence type="ECO:0000313" key="3">
    <source>
        <dbReference type="Proteomes" id="UP001057134"/>
    </source>
</evidence>
<keyword evidence="3" id="KW-1185">Reference proteome</keyword>
<dbReference type="InterPro" id="IPR045965">
    <property type="entry name" value="DUF6385"/>
</dbReference>
<evidence type="ECO:0000259" key="1">
    <source>
        <dbReference type="Pfam" id="PF19912"/>
    </source>
</evidence>
<sequence length="157" mass="17783">MGSRMDCDMRKRKKAKTGKSKHKCKNKCRILLRSACAVCLRKKKRKCRHSCHKEAPHTFLNIQAGGEFTVLPVQDVSQLTMYSYGIVNRGEHPIVAKIQISPNRHDFADDVEEVIDSGATLALVPVRFLYYARVAVRAEDPDQSSMVDVYFQARTVA</sequence>
<accession>A0ABY4RSN2</accession>
<dbReference type="Proteomes" id="UP001057134">
    <property type="component" value="Chromosome"/>
</dbReference>
<protein>
    <recommendedName>
        <fullName evidence="1">DUF6385 domain-containing protein</fullName>
    </recommendedName>
</protein>